<reference evidence="1 2" key="1">
    <citation type="submission" date="2017-07" db="EMBL/GenBank/DDBJ databases">
        <title>Genome Sequence of Antarctobacter heliothermus Strain SMS3 Isolated from a culture of the Diatom Skeletonema marinoi.</title>
        <authorList>
            <person name="Topel M."/>
            <person name="Pinder M.I.M."/>
            <person name="Johansson O.N."/>
            <person name="Kourtchenko O."/>
            <person name="Godhe A."/>
            <person name="Clarke A.K."/>
        </authorList>
    </citation>
    <scope>NUCLEOTIDE SEQUENCE [LARGE SCALE GENOMIC DNA]</scope>
    <source>
        <strain evidence="1 2">SMS3</strain>
    </source>
</reference>
<dbReference type="Proteomes" id="UP000203589">
    <property type="component" value="Chromosome"/>
</dbReference>
<dbReference type="KEGG" id="aht:ANTHELSMS3_02439"/>
<protein>
    <submittedName>
        <fullName evidence="1">Uncharacterized protein</fullName>
    </submittedName>
</protein>
<proteinExistence type="predicted"/>
<evidence type="ECO:0000313" key="2">
    <source>
        <dbReference type="Proteomes" id="UP000203589"/>
    </source>
</evidence>
<evidence type="ECO:0000313" key="1">
    <source>
        <dbReference type="EMBL" id="ASP21105.1"/>
    </source>
</evidence>
<name>A0A222E4I0_9RHOB</name>
<sequence length="54" mass="5864">MVSSGTDNTAIVCGRPSTQHEDMMLTACKWLKKSVALPQHDLPVSPADLKPQDN</sequence>
<accession>A0A222E4I0</accession>
<keyword evidence="2" id="KW-1185">Reference proteome</keyword>
<dbReference type="AlphaFoldDB" id="A0A222E4I0"/>
<organism evidence="1 2">
    <name type="scientific">Antarctobacter heliothermus</name>
    <dbReference type="NCBI Taxonomy" id="74033"/>
    <lineage>
        <taxon>Bacteria</taxon>
        <taxon>Pseudomonadati</taxon>
        <taxon>Pseudomonadota</taxon>
        <taxon>Alphaproteobacteria</taxon>
        <taxon>Rhodobacterales</taxon>
        <taxon>Roseobacteraceae</taxon>
        <taxon>Antarctobacter</taxon>
    </lineage>
</organism>
<gene>
    <name evidence="1" type="ORF">ANTHELSMS3_02439</name>
</gene>
<dbReference type="EMBL" id="CP022540">
    <property type="protein sequence ID" value="ASP21105.1"/>
    <property type="molecule type" value="Genomic_DNA"/>
</dbReference>